<dbReference type="Pfam" id="PF12937">
    <property type="entry name" value="F-box-like"/>
    <property type="match status" value="1"/>
</dbReference>
<proteinExistence type="predicted"/>
<accession>A0A1Y2GAA8</accession>
<comment type="caution">
    <text evidence="3">The sequence shown here is derived from an EMBL/GenBank/DDBJ whole genome shotgun (WGS) entry which is preliminary data.</text>
</comment>
<dbReference type="AlphaFoldDB" id="A0A1Y2GAA8"/>
<organism evidence="3 4">
    <name type="scientific">Lobosporangium transversale</name>
    <dbReference type="NCBI Taxonomy" id="64571"/>
    <lineage>
        <taxon>Eukaryota</taxon>
        <taxon>Fungi</taxon>
        <taxon>Fungi incertae sedis</taxon>
        <taxon>Mucoromycota</taxon>
        <taxon>Mortierellomycotina</taxon>
        <taxon>Mortierellomycetes</taxon>
        <taxon>Mortierellales</taxon>
        <taxon>Mortierellaceae</taxon>
        <taxon>Lobosporangium</taxon>
    </lineage>
</organism>
<dbReference type="CDD" id="cd09917">
    <property type="entry name" value="F-box_SF"/>
    <property type="match status" value="1"/>
</dbReference>
<sequence>MPIYRNPLDTPEIRVRVVQYLSMEDIINCSQTCKAWNNEFAAHIWHTIDLKSQPKVKELHYKSVAKNGNHIRIIKNIRKRSELVIFQDPRINKLSQLTLRLKTRNGYHHQAAELIRRNLDTLETLDLSGDDTKDERTVFALSETLVPPSSACNYQLTSITLKYMSMTRESFSILLLCCPQLMDVDIRYCTFSGDGGLELFQHERMSYLCASIEQVFKPIVDQTSTPLLVHFPNLKTWETWSFEEPLEDPTAQTLKNAILEYCPNIQKLYTNDSSSSVMCELLTKAFQNLTSVRFIYGNITTAVVLGLLLHVNTLTTIQSYDPCDVVNWSYNADEALSISDGFNEGWMIHVLLSRCPHLSVVDLPTHEMDIDMVDRFPWACKDLKRLRVRIRGLDTKELIVAAIDKWRFEHRERQRSALASLTKTEKNSVAFENTVDQERELPTAEQTISTTTAIGGADANTNQQPPPPLPQQQQQQQGEASNIVNNPIVDKVVRQLLKFEKLDDVWLGYKVWGPL</sequence>
<dbReference type="SUPFAM" id="SSF52047">
    <property type="entry name" value="RNI-like"/>
    <property type="match status" value="1"/>
</dbReference>
<dbReference type="Gene3D" id="3.80.10.10">
    <property type="entry name" value="Ribonuclease Inhibitor"/>
    <property type="match status" value="1"/>
</dbReference>
<evidence type="ECO:0000256" key="1">
    <source>
        <dbReference type="SAM" id="MobiDB-lite"/>
    </source>
</evidence>
<feature type="region of interest" description="Disordered" evidence="1">
    <location>
        <begin position="455"/>
        <end position="483"/>
    </location>
</feature>
<dbReference type="EMBL" id="MCFF01000050">
    <property type="protein sequence ID" value="ORZ05484.1"/>
    <property type="molecule type" value="Genomic_DNA"/>
</dbReference>
<evidence type="ECO:0000259" key="2">
    <source>
        <dbReference type="Pfam" id="PF12937"/>
    </source>
</evidence>
<dbReference type="GeneID" id="33567423"/>
<dbReference type="InterPro" id="IPR032675">
    <property type="entry name" value="LRR_dom_sf"/>
</dbReference>
<dbReference type="InParanoid" id="A0A1Y2GAA8"/>
<reference evidence="3 4" key="1">
    <citation type="submission" date="2016-07" db="EMBL/GenBank/DDBJ databases">
        <title>Pervasive Adenine N6-methylation of Active Genes in Fungi.</title>
        <authorList>
            <consortium name="DOE Joint Genome Institute"/>
            <person name="Mondo S.J."/>
            <person name="Dannebaum R.O."/>
            <person name="Kuo R.C."/>
            <person name="Labutti K."/>
            <person name="Haridas S."/>
            <person name="Kuo A."/>
            <person name="Salamov A."/>
            <person name="Ahrendt S.R."/>
            <person name="Lipzen A."/>
            <person name="Sullivan W."/>
            <person name="Andreopoulos W.B."/>
            <person name="Clum A."/>
            <person name="Lindquist E."/>
            <person name="Daum C."/>
            <person name="Ramamoorthy G.K."/>
            <person name="Gryganskyi A."/>
            <person name="Culley D."/>
            <person name="Magnuson J.K."/>
            <person name="James T.Y."/>
            <person name="O'Malley M.A."/>
            <person name="Stajich J.E."/>
            <person name="Spatafora J.W."/>
            <person name="Visel A."/>
            <person name="Grigoriev I.V."/>
        </authorList>
    </citation>
    <scope>NUCLEOTIDE SEQUENCE [LARGE SCALE GENOMIC DNA]</scope>
    <source>
        <strain evidence="3 4">NRRL 3116</strain>
    </source>
</reference>
<gene>
    <name evidence="3" type="ORF">BCR41DRAFT_361674</name>
</gene>
<dbReference type="SUPFAM" id="SSF81383">
    <property type="entry name" value="F-box domain"/>
    <property type="match status" value="1"/>
</dbReference>
<dbReference type="Proteomes" id="UP000193648">
    <property type="component" value="Unassembled WGS sequence"/>
</dbReference>
<feature type="domain" description="F-box" evidence="2">
    <location>
        <begin position="11"/>
        <end position="50"/>
    </location>
</feature>
<dbReference type="Gene3D" id="1.20.1280.50">
    <property type="match status" value="1"/>
</dbReference>
<evidence type="ECO:0000313" key="3">
    <source>
        <dbReference type="EMBL" id="ORZ05484.1"/>
    </source>
</evidence>
<dbReference type="OrthoDB" id="2360932at2759"/>
<evidence type="ECO:0000313" key="4">
    <source>
        <dbReference type="Proteomes" id="UP000193648"/>
    </source>
</evidence>
<dbReference type="InterPro" id="IPR001810">
    <property type="entry name" value="F-box_dom"/>
</dbReference>
<dbReference type="RefSeq" id="XP_021877058.1">
    <property type="nucleotide sequence ID" value="XM_022025579.1"/>
</dbReference>
<dbReference type="InterPro" id="IPR036047">
    <property type="entry name" value="F-box-like_dom_sf"/>
</dbReference>
<name>A0A1Y2GAA8_9FUNG</name>
<protein>
    <recommendedName>
        <fullName evidence="2">F-box domain-containing protein</fullName>
    </recommendedName>
</protein>
<keyword evidence="4" id="KW-1185">Reference proteome</keyword>